<name>A0A6S7FIW7_PARCT</name>
<organism evidence="1 2">
    <name type="scientific">Paramuricea clavata</name>
    <name type="common">Red gorgonian</name>
    <name type="synonym">Violescent sea-whip</name>
    <dbReference type="NCBI Taxonomy" id="317549"/>
    <lineage>
        <taxon>Eukaryota</taxon>
        <taxon>Metazoa</taxon>
        <taxon>Cnidaria</taxon>
        <taxon>Anthozoa</taxon>
        <taxon>Octocorallia</taxon>
        <taxon>Malacalcyonacea</taxon>
        <taxon>Plexauridae</taxon>
        <taxon>Paramuricea</taxon>
    </lineage>
</organism>
<proteinExistence type="predicted"/>
<keyword evidence="2" id="KW-1185">Reference proteome</keyword>
<accession>A0A6S7FIW7</accession>
<dbReference type="AlphaFoldDB" id="A0A6S7FIW7"/>
<dbReference type="OrthoDB" id="6002232at2759"/>
<gene>
    <name evidence="1" type="ORF">PACLA_8A041404</name>
</gene>
<evidence type="ECO:0000313" key="1">
    <source>
        <dbReference type="EMBL" id="CAB3979585.1"/>
    </source>
</evidence>
<dbReference type="EMBL" id="CACRXK020000211">
    <property type="protein sequence ID" value="CAB3979585.1"/>
    <property type="molecule type" value="Genomic_DNA"/>
</dbReference>
<protein>
    <submittedName>
        <fullName evidence="1">Uncharacterized protein</fullName>
    </submittedName>
</protein>
<evidence type="ECO:0000313" key="2">
    <source>
        <dbReference type="Proteomes" id="UP001152795"/>
    </source>
</evidence>
<reference evidence="1" key="1">
    <citation type="submission" date="2020-04" db="EMBL/GenBank/DDBJ databases">
        <authorList>
            <person name="Alioto T."/>
            <person name="Alioto T."/>
            <person name="Gomez Garrido J."/>
        </authorList>
    </citation>
    <scope>NUCLEOTIDE SEQUENCE</scope>
    <source>
        <strain evidence="1">A484AB</strain>
    </source>
</reference>
<dbReference type="Proteomes" id="UP001152795">
    <property type="component" value="Unassembled WGS sequence"/>
</dbReference>
<sequence>MPKSENGQFWLDLFQASCDLHSTGQEDDMRPLGDYLKPKFNLLDELSALRPMRNSVQFINLKKCYEKVQRRQDGVSTQRPMDCNVRMVAKFDPTWGSRDIDVYVQRHPDSAKLCGDMNGRVKLEVRVGEKKDNMTNFSIDLDSVYQSNRNPPIYKLSTVDPLRRNRFILIIRLTSTELKRDQYFTSPAFLIRSRRPAKTPNIEAKVSEEEVPIIVED</sequence>
<comment type="caution">
    <text evidence="1">The sequence shown here is derived from an EMBL/GenBank/DDBJ whole genome shotgun (WGS) entry which is preliminary data.</text>
</comment>